<protein>
    <submittedName>
        <fullName evidence="11">TWiK family of potassium channels protein 18</fullName>
    </submittedName>
</protein>
<dbReference type="Gene3D" id="1.10.287.70">
    <property type="match status" value="1"/>
</dbReference>
<comment type="subcellular location">
    <subcellularLocation>
        <location evidence="1">Membrane</location>
        <topology evidence="1">Multi-pass membrane protein</topology>
    </subcellularLocation>
</comment>
<feature type="transmembrane region" description="Helical" evidence="9">
    <location>
        <begin position="131"/>
        <end position="151"/>
    </location>
</feature>
<evidence type="ECO:0000256" key="2">
    <source>
        <dbReference type="ARBA" id="ARBA00022448"/>
    </source>
</evidence>
<feature type="transmembrane region" description="Helical" evidence="9">
    <location>
        <begin position="189"/>
        <end position="213"/>
    </location>
</feature>
<dbReference type="GO" id="GO:0022841">
    <property type="term" value="F:potassium ion leak channel activity"/>
    <property type="evidence" value="ECO:0007669"/>
    <property type="project" value="TreeGrafter"/>
</dbReference>
<dbReference type="EMBL" id="GEEE01015023">
    <property type="protein sequence ID" value="JAP48202.1"/>
    <property type="molecule type" value="Transcribed_RNA"/>
</dbReference>
<feature type="transmembrane region" description="Helical" evidence="9">
    <location>
        <begin position="12"/>
        <end position="32"/>
    </location>
</feature>
<evidence type="ECO:0000259" key="10">
    <source>
        <dbReference type="Pfam" id="PF07885"/>
    </source>
</evidence>
<evidence type="ECO:0000256" key="9">
    <source>
        <dbReference type="SAM" id="Phobius"/>
    </source>
</evidence>
<evidence type="ECO:0000313" key="11">
    <source>
        <dbReference type="EMBL" id="JAP48202.1"/>
    </source>
</evidence>
<dbReference type="AlphaFoldDB" id="A0A0X3PIY2"/>
<reference evidence="11" key="1">
    <citation type="submission" date="2016-01" db="EMBL/GenBank/DDBJ databases">
        <title>Reference transcriptome for the parasite Schistocephalus solidus: insights into the molecular evolution of parasitism.</title>
        <authorList>
            <person name="Hebert F.O."/>
            <person name="Grambauer S."/>
            <person name="Barber I."/>
            <person name="Landry C.R."/>
            <person name="Aubin-Horth N."/>
        </authorList>
    </citation>
    <scope>NUCLEOTIDE SEQUENCE</scope>
</reference>
<evidence type="ECO:0000256" key="1">
    <source>
        <dbReference type="ARBA" id="ARBA00004141"/>
    </source>
</evidence>
<comment type="similarity">
    <text evidence="8">Belongs to the two pore domain potassium channel (TC 1.A.1.8) family.</text>
</comment>
<evidence type="ECO:0000256" key="8">
    <source>
        <dbReference type="RuleBase" id="RU003857"/>
    </source>
</evidence>
<feature type="domain" description="Potassium channel" evidence="10">
    <location>
        <begin position="198"/>
        <end position="276"/>
    </location>
</feature>
<dbReference type="PANTHER" id="PTHR11003:SF335">
    <property type="entry name" value="POTASSIUM CHANNEL DOMAIN-CONTAINING PROTEIN"/>
    <property type="match status" value="1"/>
</dbReference>
<feature type="transmembrane region" description="Helical" evidence="9">
    <location>
        <begin position="101"/>
        <end position="119"/>
    </location>
</feature>
<feature type="transmembrane region" description="Helical" evidence="9">
    <location>
        <begin position="225"/>
        <end position="242"/>
    </location>
</feature>
<feature type="domain" description="Potassium channel" evidence="10">
    <location>
        <begin position="100"/>
        <end position="156"/>
    </location>
</feature>
<dbReference type="GO" id="GO:0005886">
    <property type="term" value="C:plasma membrane"/>
    <property type="evidence" value="ECO:0007669"/>
    <property type="project" value="TreeGrafter"/>
</dbReference>
<keyword evidence="7 8" id="KW-0407">Ion channel</keyword>
<dbReference type="GO" id="GO:0015271">
    <property type="term" value="F:outward rectifier potassium channel activity"/>
    <property type="evidence" value="ECO:0007669"/>
    <property type="project" value="TreeGrafter"/>
</dbReference>
<keyword evidence="6 9" id="KW-0472">Membrane</keyword>
<dbReference type="GO" id="GO:0030322">
    <property type="term" value="P:stabilization of membrane potential"/>
    <property type="evidence" value="ECO:0007669"/>
    <property type="project" value="TreeGrafter"/>
</dbReference>
<keyword evidence="5 8" id="KW-0406">Ion transport</keyword>
<name>A0A0X3PIY2_SCHSO</name>
<keyword evidence="2 8" id="KW-0813">Transport</keyword>
<organism evidence="11">
    <name type="scientific">Schistocephalus solidus</name>
    <name type="common">Tapeworm</name>
    <dbReference type="NCBI Taxonomy" id="70667"/>
    <lineage>
        <taxon>Eukaryota</taxon>
        <taxon>Metazoa</taxon>
        <taxon>Spiralia</taxon>
        <taxon>Lophotrochozoa</taxon>
        <taxon>Platyhelminthes</taxon>
        <taxon>Cestoda</taxon>
        <taxon>Eucestoda</taxon>
        <taxon>Diphyllobothriidea</taxon>
        <taxon>Diphyllobothriidae</taxon>
        <taxon>Schistocephalus</taxon>
    </lineage>
</organism>
<gene>
    <name evidence="11" type="primary">TWK18</name>
    <name evidence="11" type="ORF">TR107011</name>
</gene>
<dbReference type="InterPro" id="IPR013099">
    <property type="entry name" value="K_chnl_dom"/>
</dbReference>
<dbReference type="Pfam" id="PF07885">
    <property type="entry name" value="Ion_trans_2"/>
    <property type="match status" value="2"/>
</dbReference>
<accession>A0A0X3PIY2</accession>
<dbReference type="InterPro" id="IPR003280">
    <property type="entry name" value="2pore_dom_K_chnl"/>
</dbReference>
<dbReference type="PRINTS" id="PR01333">
    <property type="entry name" value="2POREKCHANEL"/>
</dbReference>
<keyword evidence="4 9" id="KW-1133">Transmembrane helix</keyword>
<evidence type="ECO:0000256" key="6">
    <source>
        <dbReference type="ARBA" id="ARBA00023136"/>
    </source>
</evidence>
<proteinExistence type="inferred from homology"/>
<sequence>MRPLGRFLNSTTGLLLSLVMLTLLGAFVFTRIEAPAEVQTRVRATKARQRIFVLAQELAEEGEKADWSKLVVQVNKYRDKLRQAWKAGNDELGNTVIPPLWSMWGSIYYCITLFSTIGYGNVYPNTTIGRVLTIGYCLLAIPLCTLVFSRISKIIVRFLKAINLMTIESSGIPVGLRDAYARADTNFDFSLLTCMALLVGYFSLSGVIYCWGIGPTAAEWSPFDAVYFSFISMTSVGLGDIVPTSETFLNLASLLYILFGLILTNLVFTRMVELMEAKLEAISAPEATLVTKSIPNRFLKDSVKRQALAGPGDTNTMT</sequence>
<evidence type="ECO:0000256" key="5">
    <source>
        <dbReference type="ARBA" id="ARBA00023065"/>
    </source>
</evidence>
<evidence type="ECO:0000256" key="4">
    <source>
        <dbReference type="ARBA" id="ARBA00022989"/>
    </source>
</evidence>
<evidence type="ECO:0000256" key="7">
    <source>
        <dbReference type="ARBA" id="ARBA00023303"/>
    </source>
</evidence>
<keyword evidence="3 8" id="KW-0812">Transmembrane</keyword>
<dbReference type="PANTHER" id="PTHR11003">
    <property type="entry name" value="POTASSIUM CHANNEL, SUBFAMILY K"/>
    <property type="match status" value="1"/>
</dbReference>
<evidence type="ECO:0000256" key="3">
    <source>
        <dbReference type="ARBA" id="ARBA00022692"/>
    </source>
</evidence>
<dbReference type="SUPFAM" id="SSF81324">
    <property type="entry name" value="Voltage-gated potassium channels"/>
    <property type="match status" value="2"/>
</dbReference>
<feature type="transmembrane region" description="Helical" evidence="9">
    <location>
        <begin position="248"/>
        <end position="268"/>
    </location>
</feature>